<reference evidence="11" key="1">
    <citation type="submission" date="2019-08" db="EMBL/GenBank/DDBJ databases">
        <authorList>
            <person name="Kucharzyk K."/>
            <person name="Murdoch R.W."/>
            <person name="Higgins S."/>
            <person name="Loffler F."/>
        </authorList>
    </citation>
    <scope>NUCLEOTIDE SEQUENCE</scope>
</reference>
<dbReference type="NCBIfam" id="TIGR01352">
    <property type="entry name" value="tonB_Cterm"/>
    <property type="match status" value="1"/>
</dbReference>
<name>A0A644UNS6_9ZZZZ</name>
<dbReference type="SUPFAM" id="SSF74653">
    <property type="entry name" value="TolA/TonB C-terminal domain"/>
    <property type="match status" value="1"/>
</dbReference>
<dbReference type="Pfam" id="PF07661">
    <property type="entry name" value="MORN_2"/>
    <property type="match status" value="4"/>
</dbReference>
<accession>A0A644UNS6</accession>
<evidence type="ECO:0000256" key="2">
    <source>
        <dbReference type="ARBA" id="ARBA00006555"/>
    </source>
</evidence>
<dbReference type="Gene3D" id="3.90.930.1">
    <property type="match status" value="1"/>
</dbReference>
<organism evidence="11">
    <name type="scientific">bioreactor metagenome</name>
    <dbReference type="NCBI Taxonomy" id="1076179"/>
    <lineage>
        <taxon>unclassified sequences</taxon>
        <taxon>metagenomes</taxon>
        <taxon>ecological metagenomes</taxon>
    </lineage>
</organism>
<evidence type="ECO:0000256" key="4">
    <source>
        <dbReference type="ARBA" id="ARBA00022475"/>
    </source>
</evidence>
<dbReference type="InterPro" id="IPR006260">
    <property type="entry name" value="TonB/TolA_C"/>
</dbReference>
<keyword evidence="9" id="KW-0472">Membrane</keyword>
<dbReference type="InterPro" id="IPR011652">
    <property type="entry name" value="MORN_2"/>
</dbReference>
<keyword evidence="3" id="KW-0813">Transport</keyword>
<evidence type="ECO:0000256" key="3">
    <source>
        <dbReference type="ARBA" id="ARBA00022448"/>
    </source>
</evidence>
<evidence type="ECO:0000256" key="6">
    <source>
        <dbReference type="ARBA" id="ARBA00022692"/>
    </source>
</evidence>
<dbReference type="SUPFAM" id="SSF82185">
    <property type="entry name" value="Histone H3 K4-specific methyltransferase SET7/9 N-terminal domain"/>
    <property type="match status" value="1"/>
</dbReference>
<dbReference type="GO" id="GO:0098797">
    <property type="term" value="C:plasma membrane protein complex"/>
    <property type="evidence" value="ECO:0007669"/>
    <property type="project" value="TreeGrafter"/>
</dbReference>
<keyword evidence="6" id="KW-0812">Transmembrane</keyword>
<keyword evidence="4" id="KW-1003">Cell membrane</keyword>
<sequence length="273" mass="31904">MKRTQLISAIITLLCIFMLSPGLKSQEIRDTIFYDNLYNEAARGNHYYMQVKTMTDDGFILRTYYANSQLKTEETYKGKDTPLIEGPTITYSEDGKIKQINNFSKGAYEGEQKRYYDSGALYYVENYMDQKQHGERIVYYEDGSLKRKESFENDKLVYGNCYSMDGKDTTYFPFYEFPEFNGGENQRIRYLVDNIKYPRKARRMNISGMVYLTFLVRVDGEVTDVEVLRGVHPLLDEEAIRVVKKMPPWKPGKQDGKPMNTRFNMPIKFTLAG</sequence>
<evidence type="ECO:0000256" key="7">
    <source>
        <dbReference type="ARBA" id="ARBA00022927"/>
    </source>
</evidence>
<dbReference type="GO" id="GO:0015031">
    <property type="term" value="P:protein transport"/>
    <property type="evidence" value="ECO:0007669"/>
    <property type="project" value="UniProtKB-KW"/>
</dbReference>
<comment type="caution">
    <text evidence="11">The sequence shown here is derived from an EMBL/GenBank/DDBJ whole genome shotgun (WGS) entry which is preliminary data.</text>
</comment>
<dbReference type="EMBL" id="VSSQ01000139">
    <property type="protein sequence ID" value="MPL80584.1"/>
    <property type="molecule type" value="Genomic_DNA"/>
</dbReference>
<dbReference type="PROSITE" id="PS52015">
    <property type="entry name" value="TONB_CTD"/>
    <property type="match status" value="1"/>
</dbReference>
<protein>
    <recommendedName>
        <fullName evidence="10">TonB C-terminal domain-containing protein</fullName>
    </recommendedName>
</protein>
<proteinExistence type="inferred from homology"/>
<dbReference type="InterPro" id="IPR037682">
    <property type="entry name" value="TonB_C"/>
</dbReference>
<dbReference type="GO" id="GO:0031992">
    <property type="term" value="F:energy transducer activity"/>
    <property type="evidence" value="ECO:0007669"/>
    <property type="project" value="TreeGrafter"/>
</dbReference>
<keyword evidence="5" id="KW-0997">Cell inner membrane</keyword>
<evidence type="ECO:0000256" key="5">
    <source>
        <dbReference type="ARBA" id="ARBA00022519"/>
    </source>
</evidence>
<gene>
    <name evidence="11" type="ORF">SDC9_26485</name>
</gene>
<evidence type="ECO:0000256" key="8">
    <source>
        <dbReference type="ARBA" id="ARBA00022989"/>
    </source>
</evidence>
<dbReference type="Pfam" id="PF03544">
    <property type="entry name" value="TonB_C"/>
    <property type="match status" value="1"/>
</dbReference>
<keyword evidence="7" id="KW-0653">Protein transport</keyword>
<dbReference type="PANTHER" id="PTHR33446">
    <property type="entry name" value="PROTEIN TONB-RELATED"/>
    <property type="match status" value="1"/>
</dbReference>
<evidence type="ECO:0000256" key="1">
    <source>
        <dbReference type="ARBA" id="ARBA00004383"/>
    </source>
</evidence>
<keyword evidence="8" id="KW-1133">Transmembrane helix</keyword>
<dbReference type="AlphaFoldDB" id="A0A644UNS6"/>
<dbReference type="Gene3D" id="3.30.1150.10">
    <property type="match status" value="1"/>
</dbReference>
<evidence type="ECO:0000256" key="9">
    <source>
        <dbReference type="ARBA" id="ARBA00023136"/>
    </source>
</evidence>
<dbReference type="GO" id="GO:0055085">
    <property type="term" value="P:transmembrane transport"/>
    <property type="evidence" value="ECO:0007669"/>
    <property type="project" value="InterPro"/>
</dbReference>
<comment type="similarity">
    <text evidence="2">Belongs to the TonB family.</text>
</comment>
<dbReference type="InterPro" id="IPR051045">
    <property type="entry name" value="TonB-dependent_transducer"/>
</dbReference>
<feature type="domain" description="TonB C-terminal" evidence="10">
    <location>
        <begin position="182"/>
        <end position="273"/>
    </location>
</feature>
<evidence type="ECO:0000313" key="11">
    <source>
        <dbReference type="EMBL" id="MPL80584.1"/>
    </source>
</evidence>
<dbReference type="PANTHER" id="PTHR33446:SF2">
    <property type="entry name" value="PROTEIN TONB"/>
    <property type="match status" value="1"/>
</dbReference>
<comment type="subcellular location">
    <subcellularLocation>
        <location evidence="1">Cell inner membrane</location>
        <topology evidence="1">Single-pass membrane protein</topology>
        <orientation evidence="1">Periplasmic side</orientation>
    </subcellularLocation>
</comment>
<evidence type="ECO:0000259" key="10">
    <source>
        <dbReference type="PROSITE" id="PS52015"/>
    </source>
</evidence>